<dbReference type="AlphaFoldDB" id="A0A212L6M9"/>
<sequence length="147" mass="15654">MKSLLLLLAVVGGGCIPVQAGINNLLRRFLGDPMQASLVSFAVGTLALWIYSLVTRQSWPGISEIAATPWWLWIGGLFGTVFVTCTIMLGPKLGAATMTAFMLLGQLAVSVILDHFALVGFPEHPASLLRLLGVAMLFGGAVLVRIF</sequence>
<evidence type="ECO:0000313" key="2">
    <source>
        <dbReference type="EMBL" id="SCM73155.1"/>
    </source>
</evidence>
<protein>
    <recommendedName>
        <fullName evidence="3">DMT family transporter</fullName>
    </recommendedName>
</protein>
<organism evidence="2">
    <name type="scientific">uncultured Desulfovibrio sp</name>
    <dbReference type="NCBI Taxonomy" id="167968"/>
    <lineage>
        <taxon>Bacteria</taxon>
        <taxon>Pseudomonadati</taxon>
        <taxon>Thermodesulfobacteriota</taxon>
        <taxon>Desulfovibrionia</taxon>
        <taxon>Desulfovibrionales</taxon>
        <taxon>Desulfovibrionaceae</taxon>
        <taxon>Desulfovibrio</taxon>
        <taxon>environmental samples</taxon>
    </lineage>
</organism>
<name>A0A212L6M9_9BACT</name>
<evidence type="ECO:0000256" key="1">
    <source>
        <dbReference type="SAM" id="Phobius"/>
    </source>
</evidence>
<dbReference type="PANTHER" id="PTHR34821:SF2">
    <property type="entry name" value="INNER MEMBRANE PROTEIN YDCZ"/>
    <property type="match status" value="1"/>
</dbReference>
<dbReference type="PROSITE" id="PS51257">
    <property type="entry name" value="PROKAR_LIPOPROTEIN"/>
    <property type="match status" value="1"/>
</dbReference>
<gene>
    <name evidence="2" type="ORF">KL86DES1_21081</name>
</gene>
<dbReference type="PANTHER" id="PTHR34821">
    <property type="entry name" value="INNER MEMBRANE PROTEIN YDCZ"/>
    <property type="match status" value="1"/>
</dbReference>
<evidence type="ECO:0008006" key="3">
    <source>
        <dbReference type="Google" id="ProtNLM"/>
    </source>
</evidence>
<dbReference type="Pfam" id="PF04657">
    <property type="entry name" value="DMT_YdcZ"/>
    <property type="match status" value="1"/>
</dbReference>
<dbReference type="InterPro" id="IPR006750">
    <property type="entry name" value="YdcZ"/>
</dbReference>
<feature type="transmembrane region" description="Helical" evidence="1">
    <location>
        <begin position="128"/>
        <end position="146"/>
    </location>
</feature>
<dbReference type="GO" id="GO:0005886">
    <property type="term" value="C:plasma membrane"/>
    <property type="evidence" value="ECO:0007669"/>
    <property type="project" value="TreeGrafter"/>
</dbReference>
<reference evidence="2" key="1">
    <citation type="submission" date="2016-08" db="EMBL/GenBank/DDBJ databases">
        <authorList>
            <person name="Seilhamer J.J."/>
        </authorList>
    </citation>
    <scope>NUCLEOTIDE SEQUENCE</scope>
    <source>
        <strain evidence="2">86-1</strain>
    </source>
</reference>
<proteinExistence type="predicted"/>
<keyword evidence="1" id="KW-0472">Membrane</keyword>
<feature type="transmembrane region" description="Helical" evidence="1">
    <location>
        <begin position="95"/>
        <end position="116"/>
    </location>
</feature>
<accession>A0A212L6M9</accession>
<feature type="transmembrane region" description="Helical" evidence="1">
    <location>
        <begin position="36"/>
        <end position="54"/>
    </location>
</feature>
<feature type="transmembrane region" description="Helical" evidence="1">
    <location>
        <begin position="70"/>
        <end position="89"/>
    </location>
</feature>
<keyword evidence="1" id="KW-0812">Transmembrane</keyword>
<dbReference type="EMBL" id="FMJC01000002">
    <property type="protein sequence ID" value="SCM73155.1"/>
    <property type="molecule type" value="Genomic_DNA"/>
</dbReference>
<keyword evidence="1" id="KW-1133">Transmembrane helix</keyword>
<dbReference type="RefSeq" id="WP_179980537.1">
    <property type="nucleotide sequence ID" value="NZ_LT608333.1"/>
</dbReference>